<dbReference type="Proteomes" id="UP001500929">
    <property type="component" value="Unassembled WGS sequence"/>
</dbReference>
<comment type="similarity">
    <text evidence="2 6">Belongs to the 4-toluene sulfonate uptake permease (TSUP) (TC 2.A.102) family.</text>
</comment>
<feature type="transmembrane region" description="Helical" evidence="6">
    <location>
        <begin position="245"/>
        <end position="264"/>
    </location>
</feature>
<sequence>MTSAGALPRPPVWRLAVVGLLGGVLSGLFGVGGGIVMVPLLVLLTGMDQKRASTTSLLAILPASIAGSVTYFVGGQVDLLAGALVAVGGIVGAWAGARLLRRIPVGWLRWTFIVLLVAVAVRLVLVPPARGGNGLDWGSGTASTVLTVLALIALGVVMGVASGLFGIGGGLVMVPSFIALFSLGDLLAKGTSLAAMIPTAASGSLTNLRGGMVSLRDGLVVGAAATAASFGGVALAFLLPATVAAWLFAALLVIAAAQLAVRALRAPR</sequence>
<dbReference type="Pfam" id="PF01925">
    <property type="entry name" value="TauE"/>
    <property type="match status" value="2"/>
</dbReference>
<evidence type="ECO:0000313" key="8">
    <source>
        <dbReference type="Proteomes" id="UP001500929"/>
    </source>
</evidence>
<evidence type="ECO:0000256" key="2">
    <source>
        <dbReference type="ARBA" id="ARBA00009142"/>
    </source>
</evidence>
<feature type="transmembrane region" description="Helical" evidence="6">
    <location>
        <begin position="79"/>
        <end position="100"/>
    </location>
</feature>
<keyword evidence="3 6" id="KW-0812">Transmembrane</keyword>
<evidence type="ECO:0000256" key="5">
    <source>
        <dbReference type="ARBA" id="ARBA00023136"/>
    </source>
</evidence>
<reference evidence="7 8" key="1">
    <citation type="journal article" date="2019" name="Int. J. Syst. Evol. Microbiol.">
        <title>The Global Catalogue of Microorganisms (GCM) 10K type strain sequencing project: providing services to taxonomists for standard genome sequencing and annotation.</title>
        <authorList>
            <consortium name="The Broad Institute Genomics Platform"/>
            <consortium name="The Broad Institute Genome Sequencing Center for Infectious Disease"/>
            <person name="Wu L."/>
            <person name="Ma J."/>
        </authorList>
    </citation>
    <scope>NUCLEOTIDE SEQUENCE [LARGE SCALE GENOMIC DNA]</scope>
    <source>
        <strain evidence="7 8">JCM 16117</strain>
    </source>
</reference>
<feature type="transmembrane region" description="Helical" evidence="6">
    <location>
        <begin position="137"/>
        <end position="157"/>
    </location>
</feature>
<dbReference type="InterPro" id="IPR051598">
    <property type="entry name" value="TSUP/Inactive_protease-like"/>
</dbReference>
<organism evidence="7 8">
    <name type="scientific">Herbiconiux moechotypicola</name>
    <dbReference type="NCBI Taxonomy" id="637393"/>
    <lineage>
        <taxon>Bacteria</taxon>
        <taxon>Bacillati</taxon>
        <taxon>Actinomycetota</taxon>
        <taxon>Actinomycetes</taxon>
        <taxon>Micrococcales</taxon>
        <taxon>Microbacteriaceae</taxon>
        <taxon>Herbiconiux</taxon>
    </lineage>
</organism>
<accession>A0ABN3E1Y3</accession>
<keyword evidence="8" id="KW-1185">Reference proteome</keyword>
<gene>
    <name evidence="7" type="ORF">GCM10009851_35380</name>
</gene>
<dbReference type="EMBL" id="BAAAQY010000012">
    <property type="protein sequence ID" value="GAA2246834.1"/>
    <property type="molecule type" value="Genomic_DNA"/>
</dbReference>
<evidence type="ECO:0000256" key="4">
    <source>
        <dbReference type="ARBA" id="ARBA00022989"/>
    </source>
</evidence>
<keyword evidence="4 6" id="KW-1133">Transmembrane helix</keyword>
<feature type="transmembrane region" description="Helical" evidence="6">
    <location>
        <begin position="107"/>
        <end position="125"/>
    </location>
</feature>
<evidence type="ECO:0000256" key="6">
    <source>
        <dbReference type="RuleBase" id="RU363041"/>
    </source>
</evidence>
<keyword evidence="6" id="KW-1003">Cell membrane</keyword>
<keyword evidence="5 6" id="KW-0472">Membrane</keyword>
<name>A0ABN3E1Y3_9MICO</name>
<dbReference type="PANTHER" id="PTHR43701:SF2">
    <property type="entry name" value="MEMBRANE TRANSPORTER PROTEIN YJNA-RELATED"/>
    <property type="match status" value="1"/>
</dbReference>
<feature type="transmembrane region" description="Helical" evidence="6">
    <location>
        <begin position="12"/>
        <end position="44"/>
    </location>
</feature>
<dbReference type="InterPro" id="IPR002781">
    <property type="entry name" value="TM_pro_TauE-like"/>
</dbReference>
<dbReference type="PANTHER" id="PTHR43701">
    <property type="entry name" value="MEMBRANE TRANSPORTER PROTEIN MJ0441-RELATED"/>
    <property type="match status" value="1"/>
</dbReference>
<evidence type="ECO:0000256" key="1">
    <source>
        <dbReference type="ARBA" id="ARBA00004141"/>
    </source>
</evidence>
<evidence type="ECO:0000313" key="7">
    <source>
        <dbReference type="EMBL" id="GAA2246834.1"/>
    </source>
</evidence>
<dbReference type="RefSeq" id="WP_259480867.1">
    <property type="nucleotide sequence ID" value="NZ_BAAAQY010000012.1"/>
</dbReference>
<comment type="caution">
    <text evidence="7">The sequence shown here is derived from an EMBL/GenBank/DDBJ whole genome shotgun (WGS) entry which is preliminary data.</text>
</comment>
<feature type="transmembrane region" description="Helical" evidence="6">
    <location>
        <begin position="220"/>
        <end position="239"/>
    </location>
</feature>
<protein>
    <recommendedName>
        <fullName evidence="6">Probable membrane transporter protein</fullName>
    </recommendedName>
</protein>
<comment type="subcellular location">
    <subcellularLocation>
        <location evidence="6">Cell membrane</location>
        <topology evidence="6">Multi-pass membrane protein</topology>
    </subcellularLocation>
    <subcellularLocation>
        <location evidence="1">Membrane</location>
        <topology evidence="1">Multi-pass membrane protein</topology>
    </subcellularLocation>
</comment>
<proteinExistence type="inferred from homology"/>
<evidence type="ECO:0000256" key="3">
    <source>
        <dbReference type="ARBA" id="ARBA00022692"/>
    </source>
</evidence>
<feature type="transmembrane region" description="Helical" evidence="6">
    <location>
        <begin position="56"/>
        <end position="73"/>
    </location>
</feature>